<dbReference type="EC" id="3.1.-.-" evidence="9"/>
<dbReference type="HAMAP" id="MF_01471">
    <property type="entry name" value="Cas2"/>
    <property type="match status" value="1"/>
</dbReference>
<dbReference type="GO" id="GO:0051607">
    <property type="term" value="P:defense response to virus"/>
    <property type="evidence" value="ECO:0007669"/>
    <property type="project" value="UniProtKB-UniRule"/>
</dbReference>
<dbReference type="PANTHER" id="PTHR34405">
    <property type="entry name" value="CRISPR-ASSOCIATED ENDORIBONUCLEASE CAS2"/>
    <property type="match status" value="1"/>
</dbReference>
<evidence type="ECO:0000256" key="9">
    <source>
        <dbReference type="HAMAP-Rule" id="MF_01471"/>
    </source>
</evidence>
<dbReference type="AlphaFoldDB" id="A0A1E7YKT1"/>
<evidence type="ECO:0000256" key="3">
    <source>
        <dbReference type="ARBA" id="ARBA00022722"/>
    </source>
</evidence>
<evidence type="ECO:0000256" key="1">
    <source>
        <dbReference type="ARBA" id="ARBA00001946"/>
    </source>
</evidence>
<keyword evidence="3 9" id="KW-0540">Nuclease</keyword>
<dbReference type="GO" id="GO:0043571">
    <property type="term" value="P:maintenance of CRISPR repeat elements"/>
    <property type="evidence" value="ECO:0007669"/>
    <property type="project" value="UniProtKB-UniRule"/>
</dbReference>
<dbReference type="GO" id="GO:0046872">
    <property type="term" value="F:metal ion binding"/>
    <property type="evidence" value="ECO:0007669"/>
    <property type="project" value="UniProtKB-UniRule"/>
</dbReference>
<dbReference type="SUPFAM" id="SSF143430">
    <property type="entry name" value="TTP0101/SSO1404-like"/>
    <property type="match status" value="1"/>
</dbReference>
<keyword evidence="4 9" id="KW-0479">Metal-binding</keyword>
<dbReference type="PANTHER" id="PTHR34405:SF3">
    <property type="entry name" value="CRISPR-ASSOCIATED ENDORIBONUCLEASE CAS2 3"/>
    <property type="match status" value="1"/>
</dbReference>
<reference evidence="11 12" key="1">
    <citation type="submission" date="2016-06" db="EMBL/GenBank/DDBJ databases">
        <title>Gene turnover analysis identifies the evolutionary adaptation of the extremophile Acidithiobacillus caldus.</title>
        <authorList>
            <person name="Zhang X."/>
        </authorList>
    </citation>
    <scope>NUCLEOTIDE SEQUENCE [LARGE SCALE GENOMIC DNA]</scope>
    <source>
        <strain evidence="11 12">DX</strain>
    </source>
</reference>
<organism evidence="11 12">
    <name type="scientific">Acidithiobacillus caldus</name>
    <dbReference type="NCBI Taxonomy" id="33059"/>
    <lineage>
        <taxon>Bacteria</taxon>
        <taxon>Pseudomonadati</taxon>
        <taxon>Pseudomonadota</taxon>
        <taxon>Acidithiobacillia</taxon>
        <taxon>Acidithiobacillales</taxon>
        <taxon>Acidithiobacillaceae</taxon>
        <taxon>Acidithiobacillus</taxon>
    </lineage>
</organism>
<feature type="binding site" evidence="9">
    <location>
        <position position="8"/>
    </location>
    <ligand>
        <name>Mg(2+)</name>
        <dbReference type="ChEBI" id="CHEBI:18420"/>
        <note>catalytic</note>
    </ligand>
</feature>
<comment type="function">
    <text evidence="9">CRISPR (clustered regularly interspaced short palindromic repeat), is an adaptive immune system that provides protection against mobile genetic elements (viruses, transposable elements and conjugative plasmids). CRISPR clusters contain sequences complementary to antecedent mobile elements and target invading nucleic acids. CRISPR clusters are transcribed and processed into CRISPR RNA (crRNA). Functions as a ssRNA-specific endoribonuclease. Involved in the integration of spacer DNA into the CRISPR cassette.</text>
</comment>
<evidence type="ECO:0000256" key="10">
    <source>
        <dbReference type="PIRNR" id="PIRNR032582"/>
    </source>
</evidence>
<dbReference type="EMBL" id="LZYE01000340">
    <property type="protein sequence ID" value="OFC30307.1"/>
    <property type="molecule type" value="Genomic_DNA"/>
</dbReference>
<dbReference type="NCBIfam" id="TIGR01573">
    <property type="entry name" value="cas2"/>
    <property type="match status" value="1"/>
</dbReference>
<dbReference type="PIRSF" id="PIRSF032582">
    <property type="entry name" value="Cas2"/>
    <property type="match status" value="1"/>
</dbReference>
<keyword evidence="6 9" id="KW-0378">Hydrolase</keyword>
<name>A0A1E7YKT1_9PROT</name>
<evidence type="ECO:0000313" key="11">
    <source>
        <dbReference type="EMBL" id="OFC30307.1"/>
    </source>
</evidence>
<comment type="subunit">
    <text evidence="9">Homodimer, forms a heterotetramer with a Cas1 homodimer.</text>
</comment>
<dbReference type="Pfam" id="PF09827">
    <property type="entry name" value="CRISPR_Cas2"/>
    <property type="match status" value="1"/>
</dbReference>
<evidence type="ECO:0000313" key="12">
    <source>
        <dbReference type="Proteomes" id="UP000175616"/>
    </source>
</evidence>
<dbReference type="InterPro" id="IPR019199">
    <property type="entry name" value="Virulence_VapD/CRISPR_Cas2"/>
</dbReference>
<dbReference type="Proteomes" id="UP000175616">
    <property type="component" value="Unassembled WGS sequence"/>
</dbReference>
<evidence type="ECO:0000256" key="2">
    <source>
        <dbReference type="ARBA" id="ARBA00009959"/>
    </source>
</evidence>
<evidence type="ECO:0000256" key="8">
    <source>
        <dbReference type="ARBA" id="ARBA00023118"/>
    </source>
</evidence>
<proteinExistence type="inferred from homology"/>
<keyword evidence="8 9" id="KW-0051">Antiviral defense</keyword>
<sequence length="92" mass="10839">MLIVVTYDIASDRARNRVAKLLLGWGERVQKSVYECRIDTPSQWLALREKVAKHLDVETDTVRYYSLCDADRVEISTDGYQEYREESDFYLL</sequence>
<evidence type="ECO:0000256" key="7">
    <source>
        <dbReference type="ARBA" id="ARBA00022842"/>
    </source>
</evidence>
<comment type="cofactor">
    <cofactor evidence="1 9">
        <name>Mg(2+)</name>
        <dbReference type="ChEBI" id="CHEBI:18420"/>
    </cofactor>
</comment>
<dbReference type="Gene3D" id="3.30.70.240">
    <property type="match status" value="1"/>
</dbReference>
<comment type="similarity">
    <text evidence="2 9 10">Belongs to the CRISPR-associated endoribonuclease Cas2 protein family.</text>
</comment>
<dbReference type="InterPro" id="IPR021127">
    <property type="entry name" value="CRISPR_associated_Cas2"/>
</dbReference>
<evidence type="ECO:0000256" key="6">
    <source>
        <dbReference type="ARBA" id="ARBA00022801"/>
    </source>
</evidence>
<dbReference type="GO" id="GO:0016787">
    <property type="term" value="F:hydrolase activity"/>
    <property type="evidence" value="ECO:0007669"/>
    <property type="project" value="UniProtKB-KW"/>
</dbReference>
<gene>
    <name evidence="9" type="primary">cas2</name>
    <name evidence="11" type="ORF">BAE27_11965</name>
</gene>
<comment type="caution">
    <text evidence="11">The sequence shown here is derived from an EMBL/GenBank/DDBJ whole genome shotgun (WGS) entry which is preliminary data.</text>
</comment>
<dbReference type="CDD" id="cd09725">
    <property type="entry name" value="Cas2_I_II_III"/>
    <property type="match status" value="1"/>
</dbReference>
<dbReference type="GO" id="GO:0004521">
    <property type="term" value="F:RNA endonuclease activity"/>
    <property type="evidence" value="ECO:0007669"/>
    <property type="project" value="UniProtKB-UniRule"/>
</dbReference>
<keyword evidence="5 9" id="KW-0255">Endonuclease</keyword>
<dbReference type="RefSeq" id="WP_070113858.1">
    <property type="nucleotide sequence ID" value="NZ_LZYE01000340.1"/>
</dbReference>
<protein>
    <recommendedName>
        <fullName evidence="9">CRISPR-associated endoribonuclease Cas2</fullName>
        <ecNumber evidence="9">3.1.-.-</ecNumber>
    </recommendedName>
</protein>
<evidence type="ECO:0000256" key="4">
    <source>
        <dbReference type="ARBA" id="ARBA00022723"/>
    </source>
</evidence>
<accession>A0A1E7YKT1</accession>
<keyword evidence="7 9" id="KW-0460">Magnesium</keyword>
<evidence type="ECO:0000256" key="5">
    <source>
        <dbReference type="ARBA" id="ARBA00022759"/>
    </source>
</evidence>